<dbReference type="SUPFAM" id="SSF46689">
    <property type="entry name" value="Homeodomain-like"/>
    <property type="match status" value="1"/>
</dbReference>
<proteinExistence type="predicted"/>
<comment type="caution">
    <text evidence="2">The sequence shown here is derived from an EMBL/GenBank/DDBJ whole genome shotgun (WGS) entry which is preliminary data.</text>
</comment>
<dbReference type="InterPro" id="IPR009057">
    <property type="entry name" value="Homeodomain-like_sf"/>
</dbReference>
<organism evidence="2 3">
    <name type="scientific">Candidatus Contendibacter odensensis</name>
    <dbReference type="NCBI Taxonomy" id="1400860"/>
    <lineage>
        <taxon>Bacteria</taxon>
        <taxon>Pseudomonadati</taxon>
        <taxon>Pseudomonadota</taxon>
        <taxon>Gammaproteobacteria</taxon>
        <taxon>Candidatus Competibacteraceae</taxon>
        <taxon>Candidatus Contendibacter</taxon>
    </lineage>
</organism>
<dbReference type="AlphaFoldDB" id="A0A2G6PFU9"/>
<feature type="compositionally biased region" description="Basic and acidic residues" evidence="1">
    <location>
        <begin position="67"/>
        <end position="83"/>
    </location>
</feature>
<name>A0A2G6PFU9_9GAMM</name>
<evidence type="ECO:0000313" key="2">
    <source>
        <dbReference type="EMBL" id="PIE83443.1"/>
    </source>
</evidence>
<dbReference type="EMBL" id="PDTV01000004">
    <property type="protein sequence ID" value="PIE83443.1"/>
    <property type="molecule type" value="Genomic_DNA"/>
</dbReference>
<accession>A0A2G6PFU9</accession>
<gene>
    <name evidence="2" type="ORF">CSA09_00785</name>
</gene>
<evidence type="ECO:0000256" key="1">
    <source>
        <dbReference type="SAM" id="MobiDB-lite"/>
    </source>
</evidence>
<sequence>MLANYRLRHNEEKRKTAIRLRKRDEQIKVIAETLDVSSRAVSGWLKRYNTEGPTSRRGPKEGTGNRLRPEQEKGTGNRLRPEQEKRIQHRIIDQTPDQLQLDYALWTRKAVKELIKQETGVGKERTKLPPG</sequence>
<dbReference type="Pfam" id="PF13551">
    <property type="entry name" value="HTH_29"/>
    <property type="match status" value="1"/>
</dbReference>
<reference evidence="2 3" key="1">
    <citation type="submission" date="2017-10" db="EMBL/GenBank/DDBJ databases">
        <title>Novel microbial diversity and functional potential in the marine mammal oral microbiome.</title>
        <authorList>
            <person name="Dudek N.K."/>
            <person name="Sun C.L."/>
            <person name="Burstein D."/>
            <person name="Kantor R.S."/>
            <person name="Aliaga Goltsman D.S."/>
            <person name="Bik E.M."/>
            <person name="Thomas B.C."/>
            <person name="Banfield J.F."/>
            <person name="Relman D.A."/>
        </authorList>
    </citation>
    <scope>NUCLEOTIDE SEQUENCE [LARGE SCALE GENOMIC DNA]</scope>
    <source>
        <strain evidence="2">DOLJORAL78_50_517</strain>
    </source>
</reference>
<feature type="region of interest" description="Disordered" evidence="1">
    <location>
        <begin position="42"/>
        <end position="83"/>
    </location>
</feature>
<dbReference type="Proteomes" id="UP000229278">
    <property type="component" value="Unassembled WGS sequence"/>
</dbReference>
<protein>
    <submittedName>
        <fullName evidence="2">Uncharacterized protein</fullName>
    </submittedName>
</protein>
<evidence type="ECO:0000313" key="3">
    <source>
        <dbReference type="Proteomes" id="UP000229278"/>
    </source>
</evidence>